<dbReference type="InterPro" id="IPR026444">
    <property type="entry name" value="Secre_tail"/>
</dbReference>
<dbReference type="SUPFAM" id="SSF48230">
    <property type="entry name" value="Chondroitin AC/alginate lyase"/>
    <property type="match status" value="1"/>
</dbReference>
<dbReference type="InterPro" id="IPR011071">
    <property type="entry name" value="Lyase_8-like_C"/>
</dbReference>
<gene>
    <name evidence="11" type="ORF">PMI13_00953</name>
</gene>
<dbReference type="Gene3D" id="2.60.220.10">
    <property type="entry name" value="Polysaccharide lyase family 8-like, C-terminal"/>
    <property type="match status" value="1"/>
</dbReference>
<evidence type="ECO:0000256" key="1">
    <source>
        <dbReference type="ARBA" id="ARBA00001913"/>
    </source>
</evidence>
<proteinExistence type="inferred from homology"/>
<comment type="similarity">
    <text evidence="2">Belongs to the polysaccharide lyase 8 family.</text>
</comment>
<feature type="domain" description="Lyase catalytic" evidence="9">
    <location>
        <begin position="105"/>
        <end position="355"/>
    </location>
</feature>
<dbReference type="SUPFAM" id="SSF49863">
    <property type="entry name" value="Hyaluronate lyase-like, C-terminal domain"/>
    <property type="match status" value="1"/>
</dbReference>
<dbReference type="OrthoDB" id="6394136at2"/>
<name>J2K246_9FLAO</name>
<evidence type="ECO:0000259" key="9">
    <source>
        <dbReference type="Pfam" id="PF09093"/>
    </source>
</evidence>
<accession>J2K246</accession>
<sequence>MFLRFILFLSMVLIFSHFRAQLSEINSIKTKYVNWLTGENINYNSPYINTRYNSFRNTGVQALDLSQYNFVNPGNLWDFTIDADKNEFFNLTEKSLIRLVFLYKIKGSVSSPNPDYNTVALKDNILKIFKYIEDKGVSATTNFQYELLADNEEIVTSHYGIALRSSAYATAVLLMKDELKAVGKFNHHMGALNGITKFLAPEFPYFNFTYPGYNSDVIRASIQQRFCYVLAQEDSESSRINNMNHLKSFINNALLIANGWADCIKPDFITFHHRGAYSNTYGIDALHQASILNMMLKNSSYELITTSQQNLKKAILNYRTFSKDFTMPQGLAGRFPFTTSSYNTLRPALAYLYISDPVGNEDAGKEFQRLWNISINANNRLIRDNIVSINVIHSLGGMQNIADLLNTGLNPAAEISSGHFGFPYAGLSVHKFNGWQVSVKGTSKHVWHFENGASENRLGAYTSAGAMEILTQGNPFLVSDVSLLYNGWDWSHVPGTTVANVPYHILAGYAMRQMNGKNFLAHANIDKMNGVFAMDYKDYNSQTGMTALKSYFFFGDKILCLGSDIKDIGGSYPIHTTLFQTLISSPSNTSLVNGATVSGNDYTLNTNGGGLWATDSKGNGYVIPNNNYNNNPITIKRSTQTAPNQANNGNTTGDFLKAFMGHGTAPLASTYQYAVHLQGGASTENLLNNFSSFFSVLQQNTQAHVALYVPESTYNYVIWNAGATFNYDVLEKSDKPAVIMTQKSDNNTKLKISLTNSSLGLLGNDESYTYSQINNVASRFHRVPQSETVTVRISGLWEIDVPNPNVSLQVAGGSTEVSFTTKNGFTEQVSLKQQQTLSASPAAKQNIYQVYPNPTTGLVYISTIDKTPISNKIDIFNSNGKNVEKEVISHMEGNSAKIDLKNLPSGIYFITINNELIKILKK</sequence>
<comment type="subunit">
    <text evidence="3">Monomer.</text>
</comment>
<dbReference type="PANTHER" id="PTHR37322">
    <property type="match status" value="1"/>
</dbReference>
<dbReference type="NCBIfam" id="TIGR04183">
    <property type="entry name" value="Por_Secre_tail"/>
    <property type="match status" value="1"/>
</dbReference>
<evidence type="ECO:0000313" key="11">
    <source>
        <dbReference type="EMBL" id="EJL74220.1"/>
    </source>
</evidence>
<organism evidence="11 12">
    <name type="scientific">Chryseobacterium populi</name>
    <dbReference type="NCBI Taxonomy" id="1144316"/>
    <lineage>
        <taxon>Bacteria</taxon>
        <taxon>Pseudomonadati</taxon>
        <taxon>Bacteroidota</taxon>
        <taxon>Flavobacteriia</taxon>
        <taxon>Flavobacteriales</taxon>
        <taxon>Weeksellaceae</taxon>
        <taxon>Chryseobacterium group</taxon>
        <taxon>Chryseobacterium</taxon>
    </lineage>
</organism>
<dbReference type="Pfam" id="PF02278">
    <property type="entry name" value="Lyase_8"/>
    <property type="match status" value="1"/>
</dbReference>
<keyword evidence="4 7" id="KW-0732">Signal</keyword>
<keyword evidence="5" id="KW-0106">Calcium</keyword>
<evidence type="ECO:0000313" key="12">
    <source>
        <dbReference type="Proteomes" id="UP000007509"/>
    </source>
</evidence>
<feature type="signal peptide" evidence="7">
    <location>
        <begin position="1"/>
        <end position="22"/>
    </location>
</feature>
<feature type="domain" description="Secretion system C-terminal sorting" evidence="10">
    <location>
        <begin position="850"/>
        <end position="922"/>
    </location>
</feature>
<dbReference type="Gene3D" id="1.50.10.100">
    <property type="entry name" value="Chondroitin AC/alginate lyase"/>
    <property type="match status" value="1"/>
</dbReference>
<dbReference type="GO" id="GO:0005975">
    <property type="term" value="P:carbohydrate metabolic process"/>
    <property type="evidence" value="ECO:0007669"/>
    <property type="project" value="InterPro"/>
</dbReference>
<dbReference type="PATRIC" id="fig|1144316.3.peg.963"/>
<evidence type="ECO:0000259" key="8">
    <source>
        <dbReference type="Pfam" id="PF02278"/>
    </source>
</evidence>
<evidence type="ECO:0000256" key="6">
    <source>
        <dbReference type="ARBA" id="ARBA00023239"/>
    </source>
</evidence>
<dbReference type="GO" id="GO:0016837">
    <property type="term" value="F:carbon-oxygen lyase activity, acting on polysaccharides"/>
    <property type="evidence" value="ECO:0007669"/>
    <property type="project" value="UniProtKB-ARBA"/>
</dbReference>
<keyword evidence="12" id="KW-1185">Reference proteome</keyword>
<evidence type="ECO:0000256" key="4">
    <source>
        <dbReference type="ARBA" id="ARBA00022729"/>
    </source>
</evidence>
<reference evidence="11 12" key="1">
    <citation type="journal article" date="2012" name="J. Bacteriol.">
        <title>Twenty-one genome sequences from Pseudomonas species and 19 genome sequences from diverse bacteria isolated from the rhizosphere and endosphere of Populus deltoides.</title>
        <authorList>
            <person name="Brown S.D."/>
            <person name="Utturkar S.M."/>
            <person name="Klingeman D.M."/>
            <person name="Johnson C.M."/>
            <person name="Martin S.L."/>
            <person name="Land M.L."/>
            <person name="Lu T.Y."/>
            <person name="Schadt C.W."/>
            <person name="Doktycz M.J."/>
            <person name="Pelletier D.A."/>
        </authorList>
    </citation>
    <scope>NUCLEOTIDE SEQUENCE [LARGE SCALE GENOMIC DNA]</scope>
    <source>
        <strain evidence="11 12">CF314</strain>
    </source>
</reference>
<protein>
    <submittedName>
        <fullName evidence="11">Por secretion system C-terminal sorting domain containing protein</fullName>
    </submittedName>
</protein>
<dbReference type="EMBL" id="AKJY01000014">
    <property type="protein sequence ID" value="EJL74220.1"/>
    <property type="molecule type" value="Genomic_DNA"/>
</dbReference>
<dbReference type="GO" id="GO:0005576">
    <property type="term" value="C:extracellular region"/>
    <property type="evidence" value="ECO:0007669"/>
    <property type="project" value="InterPro"/>
</dbReference>
<dbReference type="PANTHER" id="PTHR37322:SF3">
    <property type="entry name" value="CHONDROITIN SULFATE ABC EXOLYASE"/>
    <property type="match status" value="1"/>
</dbReference>
<dbReference type="InterPro" id="IPR008929">
    <property type="entry name" value="Chondroitin_lyas"/>
</dbReference>
<dbReference type="InterPro" id="IPR003159">
    <property type="entry name" value="Lyase_8_central_dom"/>
</dbReference>
<dbReference type="InterPro" id="IPR011013">
    <property type="entry name" value="Gal_mutarotase_sf_dom"/>
</dbReference>
<evidence type="ECO:0000256" key="3">
    <source>
        <dbReference type="ARBA" id="ARBA00011245"/>
    </source>
</evidence>
<dbReference type="GO" id="GO:0030246">
    <property type="term" value="F:carbohydrate binding"/>
    <property type="evidence" value="ECO:0007669"/>
    <property type="project" value="InterPro"/>
</dbReference>
<dbReference type="AlphaFoldDB" id="J2K246"/>
<dbReference type="Pfam" id="PF09093">
    <property type="entry name" value="Lyase_catalyt"/>
    <property type="match status" value="1"/>
</dbReference>
<dbReference type="Proteomes" id="UP000007509">
    <property type="component" value="Unassembled WGS sequence"/>
</dbReference>
<comment type="cofactor">
    <cofactor evidence="1">
        <name>Ca(2+)</name>
        <dbReference type="ChEBI" id="CHEBI:29108"/>
    </cofactor>
</comment>
<dbReference type="Pfam" id="PF18962">
    <property type="entry name" value="Por_Secre_tail"/>
    <property type="match status" value="1"/>
</dbReference>
<feature type="domain" description="Polysaccharide lyase family 8 central" evidence="8">
    <location>
        <begin position="425"/>
        <end position="675"/>
    </location>
</feature>
<keyword evidence="6" id="KW-0456">Lyase</keyword>
<dbReference type="SUPFAM" id="SSF74650">
    <property type="entry name" value="Galactose mutarotase-like"/>
    <property type="match status" value="1"/>
</dbReference>
<evidence type="ECO:0000256" key="5">
    <source>
        <dbReference type="ARBA" id="ARBA00022837"/>
    </source>
</evidence>
<dbReference type="GO" id="GO:0006027">
    <property type="term" value="P:glycosaminoglycan catabolic process"/>
    <property type="evidence" value="ECO:0007669"/>
    <property type="project" value="InterPro"/>
</dbReference>
<evidence type="ECO:0000259" key="10">
    <source>
        <dbReference type="Pfam" id="PF18962"/>
    </source>
</evidence>
<dbReference type="InterPro" id="IPR039174">
    <property type="entry name" value="Chondroitin_ABC_lyase"/>
</dbReference>
<dbReference type="Gene3D" id="2.70.98.10">
    <property type="match status" value="1"/>
</dbReference>
<dbReference type="InterPro" id="IPR014718">
    <property type="entry name" value="GH-type_carb-bd"/>
</dbReference>
<comment type="caution">
    <text evidence="11">The sequence shown here is derived from an EMBL/GenBank/DDBJ whole genome shotgun (WGS) entry which is preliminary data.</text>
</comment>
<feature type="chain" id="PRO_5003749412" evidence="7">
    <location>
        <begin position="23"/>
        <end position="922"/>
    </location>
</feature>
<evidence type="ECO:0000256" key="2">
    <source>
        <dbReference type="ARBA" id="ARBA00006699"/>
    </source>
</evidence>
<dbReference type="InterPro" id="IPR015177">
    <property type="entry name" value="Lyase_catalyt"/>
</dbReference>
<evidence type="ECO:0000256" key="7">
    <source>
        <dbReference type="SAM" id="SignalP"/>
    </source>
</evidence>